<sequence length="104" mass="11499">MIDTMTDADDNARHAAHVQASAEYVAQNPDWSPWRGEGTAEASESHKAYEAYVEARVPQILDAQARMRVFQIIGSDIYPEAPAAFTGDWHEALRKTAARWAPAA</sequence>
<reference evidence="3" key="1">
    <citation type="submission" date="2017-05" db="EMBL/GenBank/DDBJ databases">
        <title>Streptomyces olivochromogenes NBRC 3561 whole genome shotgun sequence.</title>
        <authorList>
            <person name="Dohra H."/>
            <person name="Kodani S."/>
        </authorList>
    </citation>
    <scope>NUCLEOTIDE SEQUENCE [LARGE SCALE GENOMIC DNA]</scope>
    <source>
        <strain evidence="3">NBRC 3561</strain>
    </source>
</reference>
<evidence type="ECO:0000256" key="1">
    <source>
        <dbReference type="SAM" id="MobiDB-lite"/>
    </source>
</evidence>
<dbReference type="Proteomes" id="UP000217446">
    <property type="component" value="Unassembled WGS sequence"/>
</dbReference>
<protein>
    <submittedName>
        <fullName evidence="2">Uncharacterized protein</fullName>
    </submittedName>
</protein>
<comment type="caution">
    <text evidence="2">The sequence shown here is derived from an EMBL/GenBank/DDBJ whole genome shotgun (WGS) entry which is preliminary data.</text>
</comment>
<dbReference type="AlphaFoldDB" id="A0A250VT70"/>
<proteinExistence type="predicted"/>
<name>A0A250VT70_STROL</name>
<keyword evidence="3" id="KW-1185">Reference proteome</keyword>
<accession>A0A250VT70</accession>
<feature type="region of interest" description="Disordered" evidence="1">
    <location>
        <begin position="1"/>
        <end position="45"/>
    </location>
</feature>
<dbReference type="STRING" id="1963.AQJ27_45005"/>
<gene>
    <name evidence="2" type="ORF">SO3561_08864</name>
</gene>
<evidence type="ECO:0000313" key="2">
    <source>
        <dbReference type="EMBL" id="GAX57294.1"/>
    </source>
</evidence>
<organism evidence="2 3">
    <name type="scientific">Streptomyces olivochromogenes</name>
    <dbReference type="NCBI Taxonomy" id="1963"/>
    <lineage>
        <taxon>Bacteria</taxon>
        <taxon>Bacillati</taxon>
        <taxon>Actinomycetota</taxon>
        <taxon>Actinomycetes</taxon>
        <taxon>Kitasatosporales</taxon>
        <taxon>Streptomycetaceae</taxon>
        <taxon>Streptomyces</taxon>
    </lineage>
</organism>
<evidence type="ECO:0000313" key="3">
    <source>
        <dbReference type="Proteomes" id="UP000217446"/>
    </source>
</evidence>
<dbReference type="EMBL" id="BDQI01000034">
    <property type="protein sequence ID" value="GAX57294.1"/>
    <property type="molecule type" value="Genomic_DNA"/>
</dbReference>
<dbReference type="RefSeq" id="WP_067382996.1">
    <property type="nucleotide sequence ID" value="NZ_BDQI01000034.1"/>
</dbReference>